<dbReference type="HOGENOM" id="CLU_3331107_0_0_0"/>
<organism evidence="1 2">
    <name type="scientific">Parachlamydia acanthamoebae (strain UV7)</name>
    <dbReference type="NCBI Taxonomy" id="765952"/>
    <lineage>
        <taxon>Bacteria</taxon>
        <taxon>Pseudomonadati</taxon>
        <taxon>Chlamydiota</taxon>
        <taxon>Chlamydiia</taxon>
        <taxon>Parachlamydiales</taxon>
        <taxon>Parachlamydiaceae</taxon>
        <taxon>Parachlamydia</taxon>
    </lineage>
</organism>
<gene>
    <name evidence="1" type="ordered locus">PUV_25060</name>
</gene>
<dbReference type="Proteomes" id="UP000000495">
    <property type="component" value="Chromosome"/>
</dbReference>
<dbReference type="EMBL" id="FR872580">
    <property type="protein sequence ID" value="CCB87456.1"/>
    <property type="molecule type" value="Genomic_DNA"/>
</dbReference>
<accession>F8L2E3</accession>
<name>F8L2E3_PARAV</name>
<keyword evidence="2" id="KW-1185">Reference proteome</keyword>
<reference evidence="1 2" key="2">
    <citation type="journal article" date="2011" name="Mol. Biol. Evol.">
        <title>Unity in variety--the pan-genome of the Chlamydiae.</title>
        <authorList>
            <person name="Collingro A."/>
            <person name="Tischler P."/>
            <person name="Weinmaier T."/>
            <person name="Penz T."/>
            <person name="Heinz E."/>
            <person name="Brunham R.C."/>
            <person name="Read T.D."/>
            <person name="Bavoil P.M."/>
            <person name="Sachse K."/>
            <person name="Kahane S."/>
            <person name="Friedman M.G."/>
            <person name="Rattei T."/>
            <person name="Myers G.S."/>
            <person name="Horn M."/>
        </authorList>
    </citation>
    <scope>NUCLEOTIDE SEQUENCE [LARGE SCALE GENOMIC DNA]</scope>
    <source>
        <strain evidence="2">UV7</strain>
    </source>
</reference>
<sequence length="38" mass="4365">MSLMLELQLLEEKEGNLITGSALNEINYIFIQPRLTTK</sequence>
<proteinExistence type="predicted"/>
<protein>
    <submittedName>
        <fullName evidence="1">Uncharacterized protein</fullName>
    </submittedName>
</protein>
<dbReference type="AlphaFoldDB" id="F8L2E3"/>
<dbReference type="KEGG" id="puv:PUV_25060"/>
<evidence type="ECO:0000313" key="1">
    <source>
        <dbReference type="EMBL" id="CCB87456.1"/>
    </source>
</evidence>
<reference key="1">
    <citation type="journal article" date="2011" name="Mol. Biol. Evol.">
        <title>Unity in variety -- the pan-genome of the Chlamydiae.</title>
        <authorList>
            <person name="Collingro A."/>
            <person name="Tischler P."/>
            <person name="Weinmaier T."/>
            <person name="Penz T."/>
            <person name="Heinz E."/>
            <person name="Brunham R.C."/>
            <person name="Read T.D."/>
            <person name="Bavoil P.M."/>
            <person name="Sachse K."/>
            <person name="Kahane S."/>
            <person name="Friedman M.G."/>
            <person name="Rattei T."/>
            <person name="Myers G.S.A."/>
            <person name="Horn M."/>
        </authorList>
    </citation>
    <scope>NUCLEOTIDE SEQUENCE</scope>
    <source>
        <strain>UV7</strain>
    </source>
</reference>
<evidence type="ECO:0000313" key="2">
    <source>
        <dbReference type="Proteomes" id="UP000000495"/>
    </source>
</evidence>